<keyword evidence="2" id="KW-1185">Reference proteome</keyword>
<proteinExistence type="predicted"/>
<dbReference type="KEGG" id="mli:MULP_04783"/>
<dbReference type="PATRIC" id="fig|459424.11.peg.4927"/>
<name>L7VFX3_MYCL1</name>
<organism evidence="1 2">
    <name type="scientific">Mycobacterium liflandii (strain 128FXT)</name>
    <dbReference type="NCBI Taxonomy" id="459424"/>
    <lineage>
        <taxon>Bacteria</taxon>
        <taxon>Bacillati</taxon>
        <taxon>Actinomycetota</taxon>
        <taxon>Actinomycetes</taxon>
        <taxon>Mycobacteriales</taxon>
        <taxon>Mycobacteriaceae</taxon>
        <taxon>Mycobacterium</taxon>
        <taxon>Mycobacterium ulcerans group</taxon>
    </lineage>
</organism>
<dbReference type="EMBL" id="CP003899">
    <property type="protein sequence ID" value="AGC64289.1"/>
    <property type="molecule type" value="Genomic_DNA"/>
</dbReference>
<evidence type="ECO:0000313" key="1">
    <source>
        <dbReference type="EMBL" id="AGC64289.1"/>
    </source>
</evidence>
<protein>
    <submittedName>
        <fullName evidence="1">Uncharacterized protein</fullName>
    </submittedName>
</protein>
<dbReference type="AlphaFoldDB" id="L7VFX3"/>
<accession>L7VFX3</accession>
<dbReference type="HOGENOM" id="CLU_3292724_0_0_11"/>
<sequence>MEPEDRMQLAYRFGMSADRLARHRPPVGAMISSRKRERVQ</sequence>
<reference evidence="1 2" key="1">
    <citation type="journal article" date="2013" name="J. Bacteriol.">
        <title>Complete Genome Sequence of the Frog Pathogen Mycobacterium ulcerans Ecovar Liflandii.</title>
        <authorList>
            <person name="Tobias N.J."/>
            <person name="Doig K.D."/>
            <person name="Medema M.H."/>
            <person name="Chen H."/>
            <person name="Haring V."/>
            <person name="Moore R."/>
            <person name="Seemann T."/>
            <person name="Stinear T.P."/>
        </authorList>
    </citation>
    <scope>NUCLEOTIDE SEQUENCE [LARGE SCALE GENOMIC DNA]</scope>
    <source>
        <strain evidence="1 2">128FXT</strain>
    </source>
</reference>
<dbReference type="Proteomes" id="UP000011157">
    <property type="component" value="Chromosome"/>
</dbReference>
<evidence type="ECO:0000313" key="2">
    <source>
        <dbReference type="Proteomes" id="UP000011157"/>
    </source>
</evidence>
<gene>
    <name evidence="1" type="ordered locus">MULP_04783</name>
</gene>